<keyword evidence="5" id="KW-1185">Reference proteome</keyword>
<dbReference type="Gene3D" id="2.40.160.20">
    <property type="match status" value="1"/>
</dbReference>
<dbReference type="AlphaFoldDB" id="A0A4U2Z7L7"/>
<organism evidence="4 5">
    <name type="scientific">Sulfurimonas crateris</name>
    <dbReference type="NCBI Taxonomy" id="2574727"/>
    <lineage>
        <taxon>Bacteria</taxon>
        <taxon>Pseudomonadati</taxon>
        <taxon>Campylobacterota</taxon>
        <taxon>Epsilonproteobacteria</taxon>
        <taxon>Campylobacterales</taxon>
        <taxon>Sulfurimonadaceae</taxon>
        <taxon>Sulfurimonas</taxon>
    </lineage>
</organism>
<sequence>MKKIALAVLLASGLIAADSGNYIGIDIGNTKFDMKASAAGVSAEESDDGGSATFKLGYYYDKNSRAFISYQNINVDGGDAYYAGIGYDYLIGDNDIKPFVGGFVGYGSAEVDDLADLDISGVVYGAQAGVNYAINENFSVEAGYRYMKSNMEDTITVSGVDVKLEIDPISNWFVGVNYKF</sequence>
<name>A0A4U2Z7L7_9BACT</name>
<dbReference type="InterPro" id="IPR027385">
    <property type="entry name" value="Beta-barrel_OMP"/>
</dbReference>
<feature type="chain" id="PRO_5020598540" evidence="2">
    <location>
        <begin position="18"/>
        <end position="180"/>
    </location>
</feature>
<evidence type="ECO:0000256" key="1">
    <source>
        <dbReference type="ARBA" id="ARBA00022729"/>
    </source>
</evidence>
<dbReference type="RefSeq" id="WP_137012067.1">
    <property type="nucleotide sequence ID" value="NZ_SZPX01000002.1"/>
</dbReference>
<feature type="domain" description="Outer membrane protein beta-barrel" evidence="3">
    <location>
        <begin position="6"/>
        <end position="180"/>
    </location>
</feature>
<dbReference type="EMBL" id="SZPX01000002">
    <property type="protein sequence ID" value="TKI70229.1"/>
    <property type="molecule type" value="Genomic_DNA"/>
</dbReference>
<comment type="caution">
    <text evidence="4">The sequence shown here is derived from an EMBL/GenBank/DDBJ whole genome shotgun (WGS) entry which is preliminary data.</text>
</comment>
<dbReference type="SUPFAM" id="SSF56925">
    <property type="entry name" value="OMPA-like"/>
    <property type="match status" value="1"/>
</dbReference>
<evidence type="ECO:0000313" key="5">
    <source>
        <dbReference type="Proteomes" id="UP000309561"/>
    </source>
</evidence>
<keyword evidence="1 2" id="KW-0732">Signal</keyword>
<proteinExistence type="predicted"/>
<accession>A0A4U2Z7L7</accession>
<dbReference type="OrthoDB" id="5334905at2"/>
<gene>
    <name evidence="4" type="ORF">FCU45_02775</name>
</gene>
<dbReference type="InterPro" id="IPR011250">
    <property type="entry name" value="OMP/PagP_B-barrel"/>
</dbReference>
<reference evidence="4 5" key="1">
    <citation type="submission" date="2019-04" db="EMBL/GenBank/DDBJ databases">
        <title>Sulfurimonas crateris sp. nov. a facultative anaerobic sulfur-oxidizing chemolithautotrophic bacterium isolated from a terrestrial mud vulcano.</title>
        <authorList>
            <person name="Ratnikova N.M."/>
            <person name="Slobodkin A.I."/>
            <person name="Merkel A.Y."/>
            <person name="Novikov A."/>
            <person name="Bonch-Osmolovskaya E.A."/>
            <person name="Slobodkina G.B."/>
        </authorList>
    </citation>
    <scope>NUCLEOTIDE SEQUENCE [LARGE SCALE GENOMIC DNA]</scope>
    <source>
        <strain evidence="4 5">SN118</strain>
    </source>
</reference>
<dbReference type="Pfam" id="PF13505">
    <property type="entry name" value="OMP_b-brl"/>
    <property type="match status" value="1"/>
</dbReference>
<evidence type="ECO:0000256" key="2">
    <source>
        <dbReference type="SAM" id="SignalP"/>
    </source>
</evidence>
<evidence type="ECO:0000313" key="4">
    <source>
        <dbReference type="EMBL" id="TKI70229.1"/>
    </source>
</evidence>
<evidence type="ECO:0000259" key="3">
    <source>
        <dbReference type="Pfam" id="PF13505"/>
    </source>
</evidence>
<protein>
    <submittedName>
        <fullName evidence="4">Porin family protein</fullName>
    </submittedName>
</protein>
<dbReference type="Proteomes" id="UP000309561">
    <property type="component" value="Unassembled WGS sequence"/>
</dbReference>
<feature type="signal peptide" evidence="2">
    <location>
        <begin position="1"/>
        <end position="17"/>
    </location>
</feature>